<reference evidence="1 2" key="1">
    <citation type="journal article" date="2013" name="Mar. Genomics">
        <title>Expression of sulfatases in Rhodopirellula baltica and the diversity of sulfatases in the genus Rhodopirellula.</title>
        <authorList>
            <person name="Wegner C.E."/>
            <person name="Richter-Heitmann T."/>
            <person name="Klindworth A."/>
            <person name="Klockow C."/>
            <person name="Richter M."/>
            <person name="Achstetter T."/>
            <person name="Glockner F.O."/>
            <person name="Harder J."/>
        </authorList>
    </citation>
    <scope>NUCLEOTIDE SEQUENCE [LARGE SCALE GENOMIC DNA]</scope>
    <source>
        <strain evidence="1 2">SH398</strain>
    </source>
</reference>
<dbReference type="STRING" id="1263868.RESH_03245"/>
<name>M5SJ29_9BACT</name>
<sequence>MPTYDKQNGNYPFVAQNVDTLFGWVPGGDFATKHVFFEYYWGLSKDRDDLDPEKNHLIQTIRRWERKGGEIEHILICREARLAVDRGWADAELGPFKEDGRILSAKDIRDIRQLFKEAHAKNLTKHGDYELIMMVEEPSFFATNEEAQKVIKMTSGVAYEAHQFNRHWPLATGWSNPDEVVAGAKWALEQDLEYVFYFGPILWEQDERYEPFIERKWIESFWAAGLPKHYPKMHYYLNLFPHHTGRNRPVGPESNPHSNLGFTKWMIEEVKQSNK</sequence>
<dbReference type="Proteomes" id="UP000011996">
    <property type="component" value="Unassembled WGS sequence"/>
</dbReference>
<dbReference type="PATRIC" id="fig|1263868.3.peg.3511"/>
<comment type="caution">
    <text evidence="1">The sequence shown here is derived from an EMBL/GenBank/DDBJ whole genome shotgun (WGS) entry which is preliminary data.</text>
</comment>
<evidence type="ECO:0000313" key="1">
    <source>
        <dbReference type="EMBL" id="EMI26209.1"/>
    </source>
</evidence>
<accession>M5SJ29</accession>
<evidence type="ECO:0000313" key="2">
    <source>
        <dbReference type="Proteomes" id="UP000011996"/>
    </source>
</evidence>
<protein>
    <submittedName>
        <fullName evidence="1">Uncharacterized protein</fullName>
    </submittedName>
</protein>
<organism evidence="1 2">
    <name type="scientific">Rhodopirellula europaea SH398</name>
    <dbReference type="NCBI Taxonomy" id="1263868"/>
    <lineage>
        <taxon>Bacteria</taxon>
        <taxon>Pseudomonadati</taxon>
        <taxon>Planctomycetota</taxon>
        <taxon>Planctomycetia</taxon>
        <taxon>Pirellulales</taxon>
        <taxon>Pirellulaceae</taxon>
        <taxon>Rhodopirellula</taxon>
    </lineage>
</organism>
<dbReference type="EMBL" id="ANOF01000099">
    <property type="protein sequence ID" value="EMI26209.1"/>
    <property type="molecule type" value="Genomic_DNA"/>
</dbReference>
<gene>
    <name evidence="1" type="ORF">RESH_03245</name>
</gene>
<dbReference type="AlphaFoldDB" id="M5SJ29"/>
<proteinExistence type="predicted"/>